<dbReference type="SUPFAM" id="SSF51445">
    <property type="entry name" value="(Trans)glycosidases"/>
    <property type="match status" value="1"/>
</dbReference>
<proteinExistence type="predicted"/>
<reference evidence="3" key="1">
    <citation type="journal article" date="2019" name="Int. J. Syst. Evol. Microbiol.">
        <title>The Global Catalogue of Microorganisms (GCM) 10K type strain sequencing project: providing services to taxonomists for standard genome sequencing and annotation.</title>
        <authorList>
            <consortium name="The Broad Institute Genomics Platform"/>
            <consortium name="The Broad Institute Genome Sequencing Center for Infectious Disease"/>
            <person name="Wu L."/>
            <person name="Ma J."/>
        </authorList>
    </citation>
    <scope>NUCLEOTIDE SEQUENCE [LARGE SCALE GENOMIC DNA]</scope>
    <source>
        <strain evidence="3">KCTC 42217</strain>
    </source>
</reference>
<gene>
    <name evidence="2" type="ORF">ACFSJU_07080</name>
</gene>
<evidence type="ECO:0000256" key="1">
    <source>
        <dbReference type="SAM" id="SignalP"/>
    </source>
</evidence>
<protein>
    <submittedName>
        <fullName evidence="2">Uncharacterized protein</fullName>
    </submittedName>
</protein>
<keyword evidence="3" id="KW-1185">Reference proteome</keyword>
<dbReference type="InterPro" id="IPR045053">
    <property type="entry name" value="MAN-like"/>
</dbReference>
<keyword evidence="1" id="KW-0732">Signal</keyword>
<dbReference type="EMBL" id="JBHUHZ010000001">
    <property type="protein sequence ID" value="MFD2162151.1"/>
    <property type="molecule type" value="Genomic_DNA"/>
</dbReference>
<feature type="signal peptide" evidence="1">
    <location>
        <begin position="1"/>
        <end position="22"/>
    </location>
</feature>
<dbReference type="Proteomes" id="UP001597387">
    <property type="component" value="Unassembled WGS sequence"/>
</dbReference>
<evidence type="ECO:0000313" key="2">
    <source>
        <dbReference type="EMBL" id="MFD2162151.1"/>
    </source>
</evidence>
<name>A0ABW4ZKT4_9SPHI</name>
<organism evidence="2 3">
    <name type="scientific">Paradesertivirga mongoliensis</name>
    <dbReference type="NCBI Taxonomy" id="2100740"/>
    <lineage>
        <taxon>Bacteria</taxon>
        <taxon>Pseudomonadati</taxon>
        <taxon>Bacteroidota</taxon>
        <taxon>Sphingobacteriia</taxon>
        <taxon>Sphingobacteriales</taxon>
        <taxon>Sphingobacteriaceae</taxon>
        <taxon>Paradesertivirga</taxon>
    </lineage>
</organism>
<evidence type="ECO:0000313" key="3">
    <source>
        <dbReference type="Proteomes" id="UP001597387"/>
    </source>
</evidence>
<feature type="chain" id="PRO_5046479993" evidence="1">
    <location>
        <begin position="23"/>
        <end position="718"/>
    </location>
</feature>
<dbReference type="RefSeq" id="WP_255897782.1">
    <property type="nucleotide sequence ID" value="NZ_JAFMZO010000001.1"/>
</dbReference>
<dbReference type="PANTHER" id="PTHR31451">
    <property type="match status" value="1"/>
</dbReference>
<comment type="caution">
    <text evidence="2">The sequence shown here is derived from an EMBL/GenBank/DDBJ whole genome shotgun (WGS) entry which is preliminary data.</text>
</comment>
<dbReference type="Gene3D" id="3.20.20.80">
    <property type="entry name" value="Glycosidases"/>
    <property type="match status" value="1"/>
</dbReference>
<sequence>MKIFKPITFLIAACVCSGLAKAQTSIQMEPFVIDHRSAAGSTVDLSFLHEKPAGKSGFVTIKDGHFFKPDGKRLKLWGVNITQWTRSSVQLPTKAEAVFWAKALARYGVNCVRLHFLDFPHSRGGVIDGRRTDTRHLDSIQMDKLDFWIAELKKNGIYSDLNLLVGRTFKEGDDLKDHDQVGWAKYVSYFSPRLIELQKEYAKQLLTHYNPYTKTEYRNEPAIVILELVNENTLFDAWERDALHPLEKPNRDPNFKAISPFYSDMLTQQFNDYLKKTKSPQQLAQLRQQAGVKEGELVPRIRKAAYQTSPKELFNTIVQFYMETERDFFKDMRRYLKDTLKINQLLLGSNDFLHNQPETPMIWSNAAMDIQDGHVYWQHPSWPGKLNTPMVNEPDSSTVVKLSRTAVAGMPYTVTEVNHSSPNDYESEGIPVLAAYAGLQDWDAVIWYTFEPKSTPDFKGYIPDAFDISHHPVKMPQFAAAALMFLRGDVKAGKKVIKRNYTTEQIRETMRMPQSEAPYYTTGFPVANVLKHQVRIGSMEGPATQQFKPLKENPVVSDTKELAWYTENQKNGLVTVETPSSQALVGFVKANGKSVKNLSANISNDFCSLTLTALDNKAIESSSHLLLVAAARAENTGLQWNETRTKSVRSAGSPSLIETVKGTVTLKGLKNVSSLSVQPLDGSGKPSGPAVMAKKTTSGWSIDIGNTATTWYEIKRIR</sequence>
<dbReference type="InterPro" id="IPR017853">
    <property type="entry name" value="GH"/>
</dbReference>
<accession>A0ABW4ZKT4</accession>